<reference evidence="2 3" key="1">
    <citation type="submission" date="2016-05" db="EMBL/GenBank/DDBJ databases">
        <title>Genome sequencing of Acetobacter pasteurianus strain SRCM100623.</title>
        <authorList>
            <person name="Song Y.R."/>
        </authorList>
    </citation>
    <scope>NUCLEOTIDE SEQUENCE [LARGE SCALE GENOMIC DNA]</scope>
    <source>
        <strain evidence="2 3">SRCM100623</strain>
    </source>
</reference>
<dbReference type="EMBL" id="LYUD01000099">
    <property type="protein sequence ID" value="OAZ72441.1"/>
    <property type="molecule type" value="Genomic_DNA"/>
</dbReference>
<name>A0A1A0DC76_ACEPA</name>
<gene>
    <name evidence="2" type="ORF">SRCM100623_00980</name>
</gene>
<evidence type="ECO:0000313" key="3">
    <source>
        <dbReference type="Proteomes" id="UP000093796"/>
    </source>
</evidence>
<dbReference type="AlphaFoldDB" id="A0A1A0DC76"/>
<evidence type="ECO:0000256" key="1">
    <source>
        <dbReference type="SAM" id="MobiDB-lite"/>
    </source>
</evidence>
<dbReference type="PATRIC" id="fig|438.15.peg.1128"/>
<evidence type="ECO:0000313" key="2">
    <source>
        <dbReference type="EMBL" id="OAZ72441.1"/>
    </source>
</evidence>
<dbReference type="Proteomes" id="UP000093796">
    <property type="component" value="Unassembled WGS sequence"/>
</dbReference>
<comment type="caution">
    <text evidence="2">The sequence shown here is derived from an EMBL/GenBank/DDBJ whole genome shotgun (WGS) entry which is preliminary data.</text>
</comment>
<feature type="region of interest" description="Disordered" evidence="1">
    <location>
        <begin position="1"/>
        <end position="20"/>
    </location>
</feature>
<organism evidence="2 3">
    <name type="scientific">Acetobacter pasteurianus</name>
    <name type="common">Acetobacter turbidans</name>
    <dbReference type="NCBI Taxonomy" id="438"/>
    <lineage>
        <taxon>Bacteria</taxon>
        <taxon>Pseudomonadati</taxon>
        <taxon>Pseudomonadota</taxon>
        <taxon>Alphaproteobacteria</taxon>
        <taxon>Acetobacterales</taxon>
        <taxon>Acetobacteraceae</taxon>
        <taxon>Acetobacter</taxon>
    </lineage>
</organism>
<sequence>MGDAVAALPSGTRDDDYPSGASLDREIGRLESRVEALEVAVDRLEVSLSRLVRIVDFAGQGMKIVWGAVSLIGADGLLRLMQVIFHITGGHQ</sequence>
<dbReference type="RefSeq" id="WP_064776096.1">
    <property type="nucleotide sequence ID" value="NZ_LYUD01000099.1"/>
</dbReference>
<accession>A0A1A0DC76</accession>
<proteinExistence type="predicted"/>
<protein>
    <submittedName>
        <fullName evidence="2">Uncharacterized protein</fullName>
    </submittedName>
</protein>